<organism evidence="1 2">
    <name type="scientific">Neorickettsia helminthoeca str. Oregon</name>
    <dbReference type="NCBI Taxonomy" id="1286528"/>
    <lineage>
        <taxon>Bacteria</taxon>
        <taxon>Pseudomonadati</taxon>
        <taxon>Pseudomonadota</taxon>
        <taxon>Alphaproteobacteria</taxon>
        <taxon>Rickettsiales</taxon>
        <taxon>Anaplasmataceae</taxon>
        <taxon>Neorickettsia</taxon>
    </lineage>
</organism>
<protein>
    <submittedName>
        <fullName evidence="1">Uncharacterized protein</fullName>
    </submittedName>
</protein>
<gene>
    <name evidence="1" type="ORF">NHE_0787</name>
</gene>
<evidence type="ECO:0000313" key="2">
    <source>
        <dbReference type="Proteomes" id="UP000023755"/>
    </source>
</evidence>
<proteinExistence type="predicted"/>
<dbReference type="KEGG" id="nhm:NHE_0787"/>
<sequence>MSQMVVWKAFLRFIFWDPFALRSDVFLARLSLLLTLSAGIG</sequence>
<dbReference type="EMBL" id="CP007481">
    <property type="protein sequence ID" value="AHX11714.1"/>
    <property type="molecule type" value="Genomic_DNA"/>
</dbReference>
<dbReference type="Proteomes" id="UP000023755">
    <property type="component" value="Chromosome"/>
</dbReference>
<dbReference type="HOGENOM" id="CLU_3273355_0_0_5"/>
<accession>X5HKV9</accession>
<keyword evidence="2" id="KW-1185">Reference proteome</keyword>
<evidence type="ECO:0000313" key="1">
    <source>
        <dbReference type="EMBL" id="AHX11714.1"/>
    </source>
</evidence>
<reference evidence="1 2" key="1">
    <citation type="submission" date="2014-03" db="EMBL/GenBank/DDBJ databases">
        <title>Sequencing and Comparison of Genomes and Transcriptome Profiles of Human Ehrlichiosis Agents.</title>
        <authorList>
            <person name="Lin M."/>
            <person name="Daugherty S.C."/>
            <person name="Nagaraj S."/>
            <person name="Cheng Z."/>
            <person name="Xiong Q."/>
            <person name="Lin F.-Y."/>
            <person name="Sengamalay N."/>
            <person name="Ott S."/>
            <person name="Godinez A."/>
            <person name="Tallon L.J."/>
            <person name="Sadzewicz L."/>
            <person name="Fraser C.M."/>
            <person name="Dunning Hotopp J.C."/>
            <person name="Rikihisa Y."/>
        </authorList>
    </citation>
    <scope>NUCLEOTIDE SEQUENCE [LARGE SCALE GENOMIC DNA]</scope>
    <source>
        <strain evidence="1 2">Oregon</strain>
    </source>
</reference>
<dbReference type="AlphaFoldDB" id="X5HKV9"/>
<name>X5HKV9_9RICK</name>